<reference evidence="1" key="1">
    <citation type="submission" date="2020-08" db="EMBL/GenBank/DDBJ databases">
        <title>A bifunctional nitrone conjugated secondary metabolite targeting the ribosome.</title>
        <authorList>
            <person name="Limbrick E.M."/>
            <person name="Graf M."/>
            <person name="Derewacz D.K."/>
            <person name="Nguyen F."/>
            <person name="Spraggins J.M."/>
            <person name="Wieland M."/>
            <person name="Ynigez-Gutierrez A.E."/>
            <person name="Reisman B.J."/>
            <person name="Zinshteyn B."/>
            <person name="McCulloch K."/>
            <person name="Iverson T.M."/>
            <person name="Green R."/>
            <person name="Wilson D.N."/>
            <person name="Bachmann B.O."/>
        </authorList>
    </citation>
    <scope>NUCLEOTIDE SEQUENCE</scope>
    <source>
        <strain evidence="1">Africana</strain>
    </source>
</reference>
<protein>
    <submittedName>
        <fullName evidence="1">Uncharacterized protein</fullName>
    </submittedName>
</protein>
<sequence length="91" mass="9196">MLVKLGAAELAWLAADRALSAAGDEPVLAAVAVVPLCQALRAAGRQQAAFELAVVAAHQVAPLEPDRGTAAERAACAAALVQARAGRRRSG</sequence>
<dbReference type="EMBL" id="CP058905">
    <property type="protein sequence ID" value="QLJ97073.1"/>
    <property type="molecule type" value="Genomic_DNA"/>
</dbReference>
<dbReference type="AlphaFoldDB" id="A0A7D5YBJ0"/>
<name>A0A7D5YBJ0_9ACTN</name>
<evidence type="ECO:0000313" key="1">
    <source>
        <dbReference type="EMBL" id="QLJ97073.1"/>
    </source>
</evidence>
<accession>A0A7D5YBJ0</accession>
<gene>
    <name evidence="1" type="ORF">HZU44_19700</name>
</gene>
<proteinExistence type="predicted"/>
<organism evidence="1">
    <name type="scientific">Micromonospora carbonacea</name>
    <dbReference type="NCBI Taxonomy" id="47853"/>
    <lineage>
        <taxon>Bacteria</taxon>
        <taxon>Bacillati</taxon>
        <taxon>Actinomycetota</taxon>
        <taxon>Actinomycetes</taxon>
        <taxon>Micromonosporales</taxon>
        <taxon>Micromonosporaceae</taxon>
        <taxon>Micromonospora</taxon>
    </lineage>
</organism>